<name>N2B0E4_9FIRM</name>
<feature type="domain" description="Nuclease-associated modular DNA-binding 1" evidence="1">
    <location>
        <begin position="694"/>
        <end position="724"/>
    </location>
</feature>
<dbReference type="SMART" id="SM00497">
    <property type="entry name" value="IENR1"/>
    <property type="match status" value="2"/>
</dbReference>
<evidence type="ECO:0000313" key="3">
    <source>
        <dbReference type="Proteomes" id="UP000012589"/>
    </source>
</evidence>
<reference evidence="2 3" key="1">
    <citation type="journal article" date="2014" name="Genome Announc.">
        <title>Draft genome sequences of the altered schaedler flora, a defined bacterial community from gnotobiotic mice.</title>
        <authorList>
            <person name="Wannemuehler M.J."/>
            <person name="Overstreet A.M."/>
            <person name="Ward D.V."/>
            <person name="Phillips G.J."/>
        </authorList>
    </citation>
    <scope>NUCLEOTIDE SEQUENCE [LARGE SCALE GENOMIC DNA]</scope>
    <source>
        <strain evidence="2 3">ASF492</strain>
    </source>
</reference>
<dbReference type="Gene3D" id="1.10.10.10">
    <property type="entry name" value="Winged helix-like DNA-binding domain superfamily/Winged helix DNA-binding domain"/>
    <property type="match status" value="1"/>
</dbReference>
<gene>
    <name evidence="2" type="ORF">C823_01147</name>
</gene>
<sequence length="810" mass="94737">MLRINKYVEVIDSEKIISIGKYRIGTEIPCGEYYLWGKDIWYSYKRKKEKEYHEYTREVYDIFEKGDVLDLEAGKMTLVDNLHYLCDKTDVILPEHIYRVGIEIPEGYYLFKFDKAYYKEPISYCRDKEECAFDMHENYAYSRYHSETKKYGCILVNSETRHIEVKNGIAVYYGNNKFDEEQIVNDSSIDENSFLCNGVKIFSCKITELLLYEKHSDGDRFCGEIPVDVLNYSIYTIGDQLKWTADVKPLSFQNPGSMSVRFIDISNEENSYVAKINNFAYHYDRERYINWFHVSAILPQYLVGKAVLIELIEYNGKSISEPLKNNISIHRYSGNQDIQKIFEKEFNVLKELLKNFDGIDIEYEVEYLEKAPDLINEINVCVQEILEKRNSYEKRMGDADKEIIFSVSATYDKKFYCCAKLADVAYQVNANEDNTEYKVIFKGTQIEQIELMSYLLYDAIKKEDVLNREYLNDKSYIFFIMNHIQQKINSLNEKYGYSSVVTNSVLVRIIKNINKCLQQRVDDIYSDISREGRVQTRWGNEYRLFMLVSKYVSGTHYQYHCDWLGKQSYDVYLEKYKIAIEYQGQQHYEAVSLFGGDEGLKYNQERDRRKKKLSEEHGIKLLEWKYTVPVDEDNVMDLLVNNGVNIEIVENTVSLEQGLDNHVIMAPFVTKEKKEKRKTKNIVQKIVKAYIVNYTFEGKLKDKYNTIGDAAQAIGISSTSISKVLRGQRNTAGGFIWKKFSAGEDIPETIDITFDLGLTNAGEVRRIAKIDDEGNILQEYASVMEASRLNNIEYKTLQRQINNAQGWKYV</sequence>
<dbReference type="InterPro" id="IPR036388">
    <property type="entry name" value="WH-like_DNA-bd_sf"/>
</dbReference>
<dbReference type="InterPro" id="IPR003647">
    <property type="entry name" value="Intron_nuc_1_rpt"/>
</dbReference>
<dbReference type="AlphaFoldDB" id="N2B0E4"/>
<dbReference type="HOGENOM" id="CLU_348067_0_0_9"/>
<dbReference type="EMBL" id="AQFT01000038">
    <property type="protein sequence ID" value="EMZ33866.1"/>
    <property type="molecule type" value="Genomic_DNA"/>
</dbReference>
<proteinExistence type="predicted"/>
<accession>N2B0E4</accession>
<dbReference type="Proteomes" id="UP000012589">
    <property type="component" value="Unassembled WGS sequence"/>
</dbReference>
<organism evidence="2 3">
    <name type="scientific">Eubacterium plexicaudatum ASF492</name>
    <dbReference type="NCBI Taxonomy" id="1235802"/>
    <lineage>
        <taxon>Bacteria</taxon>
        <taxon>Bacillati</taxon>
        <taxon>Bacillota</taxon>
        <taxon>Clostridia</taxon>
        <taxon>Eubacteriales</taxon>
        <taxon>Eubacteriaceae</taxon>
        <taxon>Eubacterium</taxon>
    </lineage>
</organism>
<evidence type="ECO:0000313" key="2">
    <source>
        <dbReference type="EMBL" id="EMZ33866.1"/>
    </source>
</evidence>
<dbReference type="InterPro" id="IPR010896">
    <property type="entry name" value="NUMOD1"/>
</dbReference>
<evidence type="ECO:0000259" key="1">
    <source>
        <dbReference type="Pfam" id="PF07453"/>
    </source>
</evidence>
<protein>
    <recommendedName>
        <fullName evidence="1">Nuclease-associated modular DNA-binding 1 domain-containing protein</fullName>
    </recommendedName>
</protein>
<dbReference type="PATRIC" id="fig|1235802.3.peg.1225"/>
<dbReference type="OrthoDB" id="2086462at2"/>
<comment type="caution">
    <text evidence="2">The sequence shown here is derived from an EMBL/GenBank/DDBJ whole genome shotgun (WGS) entry which is preliminary data.</text>
</comment>
<dbReference type="eggNOG" id="ENOG5032ZGC">
    <property type="taxonomic scope" value="Bacteria"/>
</dbReference>
<dbReference type="Pfam" id="PF07453">
    <property type="entry name" value="NUMOD1"/>
    <property type="match status" value="1"/>
</dbReference>
<dbReference type="Gene3D" id="3.40.960.10">
    <property type="entry name" value="VSR Endonuclease"/>
    <property type="match status" value="1"/>
</dbReference>
<dbReference type="STRING" id="1235802.C823_01147"/>
<keyword evidence="3" id="KW-1185">Reference proteome</keyword>